<reference evidence="2" key="1">
    <citation type="journal article" date="2014" name="Sci. Data">
        <title>Genomes of diverse isolates of the marine cyanobacterium Prochlorococcus.</title>
        <authorList>
            <person name="Biller S."/>
            <person name="Berube P."/>
            <person name="Thompson J."/>
            <person name="Kelly L."/>
            <person name="Roggensack S."/>
            <person name="Awad L."/>
            <person name="Roache-Johnson K."/>
            <person name="Ding H."/>
            <person name="Giovannoni S.J."/>
            <person name="Moore L.R."/>
            <person name="Chisholm S.W."/>
        </authorList>
    </citation>
    <scope>NUCLEOTIDE SEQUENCE [LARGE SCALE GENOMIC DNA]</scope>
</reference>
<dbReference type="AlphaFoldDB" id="A0A0A1ZLQ1"/>
<evidence type="ECO:0008006" key="3">
    <source>
        <dbReference type="Google" id="ProtNLM"/>
    </source>
</evidence>
<dbReference type="EMBL" id="JNAJ01000017">
    <property type="protein sequence ID" value="KGF90355.1"/>
    <property type="molecule type" value="Genomic_DNA"/>
</dbReference>
<sequence>MIRHFGNKLGLAWWAKIETDQPSSTTYWFGPFITKSSLNANMSSFIKDLSDEGATNIKHSLVRCKKEEPLTF</sequence>
<gene>
    <name evidence="1" type="ORF">EU93_1526</name>
</gene>
<dbReference type="OrthoDB" id="560125at2"/>
<organism evidence="1 2">
    <name type="scientific">Prochlorococcus marinus str. MIT 9116</name>
    <dbReference type="NCBI Taxonomy" id="167544"/>
    <lineage>
        <taxon>Bacteria</taxon>
        <taxon>Bacillati</taxon>
        <taxon>Cyanobacteriota</taxon>
        <taxon>Cyanophyceae</taxon>
        <taxon>Synechococcales</taxon>
        <taxon>Prochlorococcaceae</taxon>
        <taxon>Prochlorococcus</taxon>
    </lineage>
</organism>
<dbReference type="InterPro" id="IPR014945">
    <property type="entry name" value="DUF1816"/>
</dbReference>
<proteinExistence type="predicted"/>
<accession>A0A0A1ZLQ1</accession>
<evidence type="ECO:0000313" key="1">
    <source>
        <dbReference type="EMBL" id="KGF90355.1"/>
    </source>
</evidence>
<comment type="caution">
    <text evidence="1">The sequence shown here is derived from an EMBL/GenBank/DDBJ whole genome shotgun (WGS) entry which is preliminary data.</text>
</comment>
<protein>
    <recommendedName>
        <fullName evidence="3">DUF1816 domain-containing protein</fullName>
    </recommendedName>
</protein>
<dbReference type="RefSeq" id="WP_032514317.1">
    <property type="nucleotide sequence ID" value="NZ_JNAJ01000017.1"/>
</dbReference>
<dbReference type="Pfam" id="PF08846">
    <property type="entry name" value="DUF1816"/>
    <property type="match status" value="1"/>
</dbReference>
<evidence type="ECO:0000313" key="2">
    <source>
        <dbReference type="Proteomes" id="UP000030491"/>
    </source>
</evidence>
<name>A0A0A1ZLQ1_PROMR</name>
<dbReference type="Proteomes" id="UP000030491">
    <property type="component" value="Unassembled WGS sequence"/>
</dbReference>